<accession>A0A914DQZ7</accession>
<feature type="region of interest" description="Disordered" evidence="2">
    <location>
        <begin position="1"/>
        <end position="27"/>
    </location>
</feature>
<feature type="coiled-coil region" evidence="1">
    <location>
        <begin position="160"/>
        <end position="187"/>
    </location>
</feature>
<evidence type="ECO:0000313" key="3">
    <source>
        <dbReference type="Proteomes" id="UP000887540"/>
    </source>
</evidence>
<keyword evidence="3" id="KW-1185">Reference proteome</keyword>
<evidence type="ECO:0000256" key="1">
    <source>
        <dbReference type="SAM" id="Coils"/>
    </source>
</evidence>
<dbReference type="WBParaSite" id="ACRNAN_scaffold3681.g19280.t1">
    <property type="protein sequence ID" value="ACRNAN_scaffold3681.g19280.t1"/>
    <property type="gene ID" value="ACRNAN_scaffold3681.g19280"/>
</dbReference>
<organism evidence="3 4">
    <name type="scientific">Acrobeloides nanus</name>
    <dbReference type="NCBI Taxonomy" id="290746"/>
    <lineage>
        <taxon>Eukaryota</taxon>
        <taxon>Metazoa</taxon>
        <taxon>Ecdysozoa</taxon>
        <taxon>Nematoda</taxon>
        <taxon>Chromadorea</taxon>
        <taxon>Rhabditida</taxon>
        <taxon>Tylenchina</taxon>
        <taxon>Cephalobomorpha</taxon>
        <taxon>Cephaloboidea</taxon>
        <taxon>Cephalobidae</taxon>
        <taxon>Acrobeloides</taxon>
    </lineage>
</organism>
<name>A0A914DQZ7_9BILA</name>
<feature type="compositionally biased region" description="Pro residues" evidence="2">
    <location>
        <begin position="1"/>
        <end position="11"/>
    </location>
</feature>
<dbReference type="AlphaFoldDB" id="A0A914DQZ7"/>
<feature type="coiled-coil region" evidence="1">
    <location>
        <begin position="52"/>
        <end position="107"/>
    </location>
</feature>
<dbReference type="Proteomes" id="UP000887540">
    <property type="component" value="Unplaced"/>
</dbReference>
<sequence length="189" mass="21659">MKQKPVPLPRPQPEKQPQQFKKKESPVDEIRAKVNEVKELASKSDLVMQGHLEQVLMKLSLLEKDIENDKKNLTAQMGKNSRLEKQLKEANEKIQKLSNSNMDKNLNSNLQTHIPLFPPPTSSFSNRQSSSNIPIKNVPVFSPPHGMTPPVPKHQTEKHLEDVLHNNLTLLEQNDRLQKQIEALQKKSY</sequence>
<keyword evidence="1" id="KW-0175">Coiled coil</keyword>
<reference evidence="4" key="1">
    <citation type="submission" date="2022-11" db="UniProtKB">
        <authorList>
            <consortium name="WormBaseParasite"/>
        </authorList>
    </citation>
    <scope>IDENTIFICATION</scope>
</reference>
<evidence type="ECO:0000256" key="2">
    <source>
        <dbReference type="SAM" id="MobiDB-lite"/>
    </source>
</evidence>
<proteinExistence type="predicted"/>
<protein>
    <submittedName>
        <fullName evidence="4">Uncharacterized protein</fullName>
    </submittedName>
</protein>
<evidence type="ECO:0000313" key="4">
    <source>
        <dbReference type="WBParaSite" id="ACRNAN_scaffold3681.g19280.t1"/>
    </source>
</evidence>